<accession>A0A6C2YPE0</accession>
<gene>
    <name evidence="2" type="ORF">GMBLW1_04700</name>
</gene>
<organism evidence="2">
    <name type="scientific">Tuwongella immobilis</name>
    <dbReference type="NCBI Taxonomy" id="692036"/>
    <lineage>
        <taxon>Bacteria</taxon>
        <taxon>Pseudomonadati</taxon>
        <taxon>Planctomycetota</taxon>
        <taxon>Planctomycetia</taxon>
        <taxon>Gemmatales</taxon>
        <taxon>Gemmataceae</taxon>
        <taxon>Tuwongella</taxon>
    </lineage>
</organism>
<evidence type="ECO:0000313" key="3">
    <source>
        <dbReference type="Proteomes" id="UP000464378"/>
    </source>
</evidence>
<proteinExistence type="predicted"/>
<dbReference type="InterPro" id="IPR011464">
    <property type="entry name" value="DUF1570"/>
</dbReference>
<dbReference type="KEGG" id="tim:GMBLW1_04700"/>
<protein>
    <recommendedName>
        <fullName evidence="1">DUF1570 domain-containing protein</fullName>
    </recommendedName>
</protein>
<dbReference type="InParanoid" id="A0A6C2YPE0"/>
<reference evidence="2" key="1">
    <citation type="submission" date="2019-04" db="EMBL/GenBank/DDBJ databases">
        <authorList>
            <consortium name="Science for Life Laboratories"/>
        </authorList>
    </citation>
    <scope>NUCLEOTIDE SEQUENCE</scope>
    <source>
        <strain evidence="2">MBLW1</strain>
    </source>
</reference>
<evidence type="ECO:0000259" key="1">
    <source>
        <dbReference type="Pfam" id="PF07607"/>
    </source>
</evidence>
<dbReference type="EMBL" id="LR586016">
    <property type="protein sequence ID" value="VIP03490.1"/>
    <property type="molecule type" value="Genomic_DNA"/>
</dbReference>
<evidence type="ECO:0000313" key="2">
    <source>
        <dbReference type="EMBL" id="VIP03490.1"/>
    </source>
</evidence>
<feature type="domain" description="DUF1570" evidence="1">
    <location>
        <begin position="300"/>
        <end position="413"/>
    </location>
</feature>
<dbReference type="AlphaFoldDB" id="A0A6C2YPE0"/>
<dbReference type="Proteomes" id="UP000464378">
    <property type="component" value="Chromosome"/>
</dbReference>
<keyword evidence="3" id="KW-1185">Reference proteome</keyword>
<dbReference type="EMBL" id="LR593887">
    <property type="protein sequence ID" value="VTS04349.1"/>
    <property type="molecule type" value="Genomic_DNA"/>
</dbReference>
<sequence>MTRSHLRTGIRNGIVVAILGMVFLNDVSELAADPRNQSNWQLDVLRLRNGATLSGMIEVETPTHVRFQLVQRKAGRPTVSFHTTISTEEIVGIDRLTPQQRKQLKAQLDGIAQAGQQEQIRSENLLIEPIDWQGKPGAGLRYVSDFFVLNSDAPEALVRRTAVRLEQIYAAYTRFLQPRFRTRRPTTIWLFRNREGYAKEMQGIGRPILNPACFDPRNNRVLCFSDLDRMAEDLERIRKHHLDLWTELDRQQKEITRLYPNPKERERFIGPIEETRRKIISQNQKNDEIVDRATTKLFAVLYHESFHAYVENYVFPEGVPNGLGPLPTWLNEGLAQIFETGILELGEFRVGHAERGRLLRIKELVRKNELVPIKDLLRATPKSFAVLHADEAAASDRYYLTSWGLAFYLTFEKRLLGAAALEAFIASEGKTDRIVAFEKLLQQPIDRIEADFQRYLRNLQENGSTVDLETMRDPVKPPK</sequence>
<dbReference type="Pfam" id="PF07607">
    <property type="entry name" value="DUF1570"/>
    <property type="match status" value="1"/>
</dbReference>
<dbReference type="RefSeq" id="WP_162658593.1">
    <property type="nucleotide sequence ID" value="NZ_LR593887.1"/>
</dbReference>
<name>A0A6C2YPE0_9BACT</name>